<dbReference type="PANTHER" id="PTHR21844:SF2">
    <property type="entry name" value="PROLINE-RICH AKT1 SUBSTRATE 1"/>
    <property type="match status" value="1"/>
</dbReference>
<dbReference type="InterPro" id="IPR055192">
    <property type="entry name" value="PRAS_NT"/>
</dbReference>
<dbReference type="AlphaFoldDB" id="A0AAW1B5M4"/>
<feature type="domain" description="Proline-rich AKT1 substrate 1 N-terminal" evidence="2">
    <location>
        <begin position="84"/>
        <end position="149"/>
    </location>
</feature>
<dbReference type="Proteomes" id="UP001474421">
    <property type="component" value="Unassembled WGS sequence"/>
</dbReference>
<name>A0AAW1B5M4_CROAD</name>
<proteinExistence type="predicted"/>
<accession>A0AAW1B5M4</accession>
<feature type="region of interest" description="Disordered" evidence="1">
    <location>
        <begin position="154"/>
        <end position="315"/>
    </location>
</feature>
<evidence type="ECO:0000313" key="4">
    <source>
        <dbReference type="Proteomes" id="UP001474421"/>
    </source>
</evidence>
<dbReference type="GO" id="GO:0048011">
    <property type="term" value="P:neurotrophin TRK receptor signaling pathway"/>
    <property type="evidence" value="ECO:0007669"/>
    <property type="project" value="InterPro"/>
</dbReference>
<dbReference type="GO" id="GO:0032007">
    <property type="term" value="P:negative regulation of TOR signaling"/>
    <property type="evidence" value="ECO:0007669"/>
    <property type="project" value="InterPro"/>
</dbReference>
<evidence type="ECO:0000313" key="3">
    <source>
        <dbReference type="EMBL" id="KAK9397438.1"/>
    </source>
</evidence>
<dbReference type="Pfam" id="PF15798">
    <property type="entry name" value="PRAS"/>
    <property type="match status" value="1"/>
</dbReference>
<protein>
    <submittedName>
        <fullName evidence="3">Proline-rich AKT1 substrate 1-like</fullName>
    </submittedName>
</protein>
<organism evidence="3 4">
    <name type="scientific">Crotalus adamanteus</name>
    <name type="common">Eastern diamondback rattlesnake</name>
    <dbReference type="NCBI Taxonomy" id="8729"/>
    <lineage>
        <taxon>Eukaryota</taxon>
        <taxon>Metazoa</taxon>
        <taxon>Chordata</taxon>
        <taxon>Craniata</taxon>
        <taxon>Vertebrata</taxon>
        <taxon>Euteleostomi</taxon>
        <taxon>Lepidosauria</taxon>
        <taxon>Squamata</taxon>
        <taxon>Bifurcata</taxon>
        <taxon>Unidentata</taxon>
        <taxon>Episquamata</taxon>
        <taxon>Toxicofera</taxon>
        <taxon>Serpentes</taxon>
        <taxon>Colubroidea</taxon>
        <taxon>Viperidae</taxon>
        <taxon>Crotalinae</taxon>
        <taxon>Crotalus</taxon>
    </lineage>
</organism>
<dbReference type="PANTHER" id="PTHR21844">
    <property type="entry name" value="AKT1 SUBSTRATE 1 PROTEIN"/>
    <property type="match status" value="1"/>
</dbReference>
<sequence>MSCEGGRRRRSLGVGRGRWRLLFRRGGGGGGSISVLGRVKGERSGFRLLTPQGGWEGTGLRCLSEEKKKEIRDRRRMTDMADNHKENWIALVAAAEQYRRQTGNEIVLLTAFRASPPGNYSYAQHGSGALADAVQRYLEDIAVVHKTTAFTYAARPPSIPRPPPPQGSYSQSYPPTYAPDEPAPHRTPTFQGDLPQASGGQEHEDEDDEGDRNTLTELEQSSGRDPPSDTTGLFVMDEDSPSQDYEPFFDSDVESTDDGSLSEEAPGQTAPPPPSHQYAKSLPVSVPIWGFKEQRQEMRSSDEENSKHSSPDLEKIAASMRALVLRVSDGTEMFGDLPRPRLNTSDFQKLQRKY</sequence>
<keyword evidence="4" id="KW-1185">Reference proteome</keyword>
<feature type="compositionally biased region" description="Acidic residues" evidence="1">
    <location>
        <begin position="236"/>
        <end position="261"/>
    </location>
</feature>
<dbReference type="Pfam" id="PF22911">
    <property type="entry name" value="PRAS_NT"/>
    <property type="match status" value="1"/>
</dbReference>
<feature type="compositionally biased region" description="Pro residues" evidence="1">
    <location>
        <begin position="157"/>
        <end position="166"/>
    </location>
</feature>
<comment type="caution">
    <text evidence="3">The sequence shown here is derived from an EMBL/GenBank/DDBJ whole genome shotgun (WGS) entry which is preliminary data.</text>
</comment>
<evidence type="ECO:0000256" key="1">
    <source>
        <dbReference type="SAM" id="MobiDB-lite"/>
    </source>
</evidence>
<feature type="compositionally biased region" description="Basic and acidic residues" evidence="1">
    <location>
        <begin position="292"/>
        <end position="315"/>
    </location>
</feature>
<evidence type="ECO:0000259" key="2">
    <source>
        <dbReference type="Pfam" id="PF22911"/>
    </source>
</evidence>
<dbReference type="InterPro" id="IPR026682">
    <property type="entry name" value="AKT1S1"/>
</dbReference>
<reference evidence="3 4" key="1">
    <citation type="journal article" date="2024" name="Proc. Natl. Acad. Sci. U.S.A.">
        <title>The genetic regulatory architecture and epigenomic basis for age-related changes in rattlesnake venom.</title>
        <authorList>
            <person name="Hogan M.P."/>
            <person name="Holding M.L."/>
            <person name="Nystrom G.S."/>
            <person name="Colston T.J."/>
            <person name="Bartlett D.A."/>
            <person name="Mason A.J."/>
            <person name="Ellsworth S.A."/>
            <person name="Rautsaw R.M."/>
            <person name="Lawrence K.C."/>
            <person name="Strickland J.L."/>
            <person name="He B."/>
            <person name="Fraser P."/>
            <person name="Margres M.J."/>
            <person name="Gilbert D.M."/>
            <person name="Gibbs H.L."/>
            <person name="Parkinson C.L."/>
            <person name="Rokyta D.R."/>
        </authorList>
    </citation>
    <scope>NUCLEOTIDE SEQUENCE [LARGE SCALE GENOMIC DNA]</scope>
    <source>
        <strain evidence="3">DRR0105</strain>
    </source>
</reference>
<gene>
    <name evidence="3" type="ORF">NXF25_020799</name>
</gene>
<dbReference type="GO" id="GO:0005737">
    <property type="term" value="C:cytoplasm"/>
    <property type="evidence" value="ECO:0007669"/>
    <property type="project" value="TreeGrafter"/>
</dbReference>
<dbReference type="EMBL" id="JAOTOJ010000008">
    <property type="protein sequence ID" value="KAK9397438.1"/>
    <property type="molecule type" value="Genomic_DNA"/>
</dbReference>
<feature type="compositionally biased region" description="Polar residues" evidence="1">
    <location>
        <begin position="213"/>
        <end position="231"/>
    </location>
</feature>